<dbReference type="EMBL" id="JACHIT010000001">
    <property type="protein sequence ID" value="MBB5912596.1"/>
    <property type="molecule type" value="Genomic_DNA"/>
</dbReference>
<keyword evidence="2" id="KW-1185">Reference proteome</keyword>
<evidence type="ECO:0000313" key="2">
    <source>
        <dbReference type="Proteomes" id="UP000540412"/>
    </source>
</evidence>
<evidence type="ECO:0000313" key="1">
    <source>
        <dbReference type="EMBL" id="MBB5912596.1"/>
    </source>
</evidence>
<comment type="caution">
    <text evidence="1">The sequence shown here is derived from an EMBL/GenBank/DDBJ whole genome shotgun (WGS) entry which is preliminary data.</text>
</comment>
<sequence>MRQGVEIRVSFGAADSTPARDTFHLIVVNNGAEAASIANAGIRSGDGSVTFDIESQRDRGASVVGPELPARIEAHGALAWVLPQELLGNFKPGTPIVGYTHRYKTLWMVPGWIKKLANKMDRNGRVWKFISKRESPVREYVTKKRYTKN</sequence>
<dbReference type="RefSeq" id="WP_157185629.1">
    <property type="nucleotide sequence ID" value="NZ_JACHIT010000001.1"/>
</dbReference>
<protein>
    <submittedName>
        <fullName evidence="1">Uncharacterized protein</fullName>
    </submittedName>
</protein>
<name>A0A7W9PAP1_9NOCA</name>
<organism evidence="1 2">
    <name type="scientific">Nocardia transvalensis</name>
    <dbReference type="NCBI Taxonomy" id="37333"/>
    <lineage>
        <taxon>Bacteria</taxon>
        <taxon>Bacillati</taxon>
        <taxon>Actinomycetota</taxon>
        <taxon>Actinomycetes</taxon>
        <taxon>Mycobacteriales</taxon>
        <taxon>Nocardiaceae</taxon>
        <taxon>Nocardia</taxon>
    </lineage>
</organism>
<dbReference type="AlphaFoldDB" id="A0A7W9PAP1"/>
<proteinExistence type="predicted"/>
<reference evidence="1 2" key="1">
    <citation type="submission" date="2020-08" db="EMBL/GenBank/DDBJ databases">
        <title>Sequencing the genomes of 1000 actinobacteria strains.</title>
        <authorList>
            <person name="Klenk H.-P."/>
        </authorList>
    </citation>
    <scope>NUCLEOTIDE SEQUENCE [LARGE SCALE GENOMIC DNA]</scope>
    <source>
        <strain evidence="1 2">DSM 43582</strain>
    </source>
</reference>
<dbReference type="Proteomes" id="UP000540412">
    <property type="component" value="Unassembled WGS sequence"/>
</dbReference>
<accession>A0A7W9PAP1</accession>
<gene>
    <name evidence="1" type="ORF">BJY24_001463</name>
</gene>